<sequence>MGSETREKQRVQFRAPESVVQQADTLATVLETDRTSVILSALQEDVRDASHDDDLKQELADAYYDDDITFDELKAVVGHEEAANFRVLKEQLDEEFVDATADELAE</sequence>
<dbReference type="AlphaFoldDB" id="A0AAU8CGX2"/>
<accession>A0AAU8CGX2</accession>
<proteinExistence type="predicted"/>
<evidence type="ECO:0008006" key="2">
    <source>
        <dbReference type="Google" id="ProtNLM"/>
    </source>
</evidence>
<protein>
    <recommendedName>
        <fullName evidence="2">Ribbon-helix-helix protein, CopG family</fullName>
    </recommendedName>
</protein>
<dbReference type="RefSeq" id="WP_353635036.1">
    <property type="nucleotide sequence ID" value="NZ_CP159204.1"/>
</dbReference>
<name>A0AAU8CGX2_9EURY</name>
<dbReference type="EMBL" id="CP159204">
    <property type="protein sequence ID" value="XCF17531.1"/>
    <property type="molecule type" value="Genomic_DNA"/>
</dbReference>
<evidence type="ECO:0000313" key="1">
    <source>
        <dbReference type="EMBL" id="XCF17531.1"/>
    </source>
</evidence>
<dbReference type="GeneID" id="91108651"/>
<dbReference type="KEGG" id="hanx:ABSL23_05840"/>
<reference evidence="1" key="1">
    <citation type="submission" date="2024-06" db="EMBL/GenBank/DDBJ databases">
        <title>Genome Sequence of an extremely halophilic archaeon isolated from Permian era halite, Salado Formation, Carlsbad, New Mexico: Halobacterium sp. strain NMX12-1.</title>
        <authorList>
            <person name="Sotoa L."/>
            <person name="DasSarma P."/>
            <person name="Anton B.P."/>
            <person name="Vincze T."/>
            <person name="Verma I."/>
            <person name="Eralp B."/>
            <person name="Powers D.W."/>
            <person name="Dozier B.L."/>
            <person name="Roberts R.J."/>
            <person name="DasSarma S."/>
        </authorList>
    </citation>
    <scope>NUCLEOTIDE SEQUENCE</scope>
    <source>
        <strain evidence="1">NMX12-1</strain>
    </source>
</reference>
<organism evidence="1">
    <name type="scientific">Halobacterium sp. NMX12-1</name>
    <dbReference type="NCBI Taxonomy" id="3166650"/>
    <lineage>
        <taxon>Archaea</taxon>
        <taxon>Methanobacteriati</taxon>
        <taxon>Methanobacteriota</taxon>
        <taxon>Stenosarchaea group</taxon>
        <taxon>Halobacteria</taxon>
        <taxon>Halobacteriales</taxon>
        <taxon>Halobacteriaceae</taxon>
        <taxon>Halobacterium</taxon>
    </lineage>
</organism>
<gene>
    <name evidence="1" type="ORF">ABSL23_05840</name>
</gene>